<sequence length="129" mass="14430">MDGNITYDNVALILPMKREYVSTARLTASSVANRIGFNIDEIEDIKVAVAEVCNIILSKVTNGADQYRVCFDIQGNTLRITFTGENIPFDCFKDSLENEYGLYIMKALMDSVELCNNDDSIVMTKKIGE</sequence>
<keyword evidence="2" id="KW-0808">Transferase</keyword>
<dbReference type="Proteomes" id="UP000191554">
    <property type="component" value="Unassembled WGS sequence"/>
</dbReference>
<dbReference type="OrthoDB" id="9798941at2"/>
<dbReference type="STRING" id="48256.CLHUN_07480"/>
<dbReference type="AlphaFoldDB" id="A0A1V4SNA4"/>
<protein>
    <submittedName>
        <fullName evidence="2">Serine-protein kinase RsbW</fullName>
        <ecNumber evidence="2">2.7.11.1</ecNumber>
    </submittedName>
</protein>
<reference evidence="2 3" key="1">
    <citation type="submission" date="2017-03" db="EMBL/GenBank/DDBJ databases">
        <title>Genome sequence of Clostridium hungatei DSM 14427.</title>
        <authorList>
            <person name="Poehlein A."/>
            <person name="Daniel R."/>
        </authorList>
    </citation>
    <scope>NUCLEOTIDE SEQUENCE [LARGE SCALE GENOMIC DNA]</scope>
    <source>
        <strain evidence="2 3">DSM 14427</strain>
    </source>
</reference>
<dbReference type="EMBL" id="MZGX01000004">
    <property type="protein sequence ID" value="OPX45378.1"/>
    <property type="molecule type" value="Genomic_DNA"/>
</dbReference>
<dbReference type="InterPro" id="IPR003594">
    <property type="entry name" value="HATPase_dom"/>
</dbReference>
<dbReference type="CDD" id="cd16936">
    <property type="entry name" value="HATPase_RsbW-like"/>
    <property type="match status" value="1"/>
</dbReference>
<keyword evidence="3" id="KW-1185">Reference proteome</keyword>
<keyword evidence="2" id="KW-0418">Kinase</keyword>
<organism evidence="2 3">
    <name type="scientific">Ruminiclostridium hungatei</name>
    <name type="common">Clostridium hungatei</name>
    <dbReference type="NCBI Taxonomy" id="48256"/>
    <lineage>
        <taxon>Bacteria</taxon>
        <taxon>Bacillati</taxon>
        <taxon>Bacillota</taxon>
        <taxon>Clostridia</taxon>
        <taxon>Eubacteriales</taxon>
        <taxon>Oscillospiraceae</taxon>
        <taxon>Ruminiclostridium</taxon>
    </lineage>
</organism>
<dbReference type="GO" id="GO:0004674">
    <property type="term" value="F:protein serine/threonine kinase activity"/>
    <property type="evidence" value="ECO:0007669"/>
    <property type="project" value="UniProtKB-EC"/>
</dbReference>
<evidence type="ECO:0000313" key="3">
    <source>
        <dbReference type="Proteomes" id="UP000191554"/>
    </source>
</evidence>
<dbReference type="InterPro" id="IPR036890">
    <property type="entry name" value="HATPase_C_sf"/>
</dbReference>
<accession>A0A1V4SNA4</accession>
<dbReference type="RefSeq" id="WP_080063220.1">
    <property type="nucleotide sequence ID" value="NZ_MZGX01000004.1"/>
</dbReference>
<gene>
    <name evidence="2" type="primary">rsbW</name>
    <name evidence="2" type="ORF">CLHUN_07480</name>
</gene>
<feature type="domain" description="Histidine kinase/HSP90-like ATPase" evidence="1">
    <location>
        <begin position="15"/>
        <end position="124"/>
    </location>
</feature>
<proteinExistence type="predicted"/>
<evidence type="ECO:0000313" key="2">
    <source>
        <dbReference type="EMBL" id="OPX45378.1"/>
    </source>
</evidence>
<evidence type="ECO:0000259" key="1">
    <source>
        <dbReference type="Pfam" id="PF13581"/>
    </source>
</evidence>
<name>A0A1V4SNA4_RUMHU</name>
<dbReference type="Pfam" id="PF13581">
    <property type="entry name" value="HATPase_c_2"/>
    <property type="match status" value="1"/>
</dbReference>
<comment type="caution">
    <text evidence="2">The sequence shown here is derived from an EMBL/GenBank/DDBJ whole genome shotgun (WGS) entry which is preliminary data.</text>
</comment>
<dbReference type="Gene3D" id="3.30.565.10">
    <property type="entry name" value="Histidine kinase-like ATPase, C-terminal domain"/>
    <property type="match status" value="1"/>
</dbReference>
<dbReference type="EC" id="2.7.11.1" evidence="2"/>